<protein>
    <submittedName>
        <fullName evidence="1">Promoter-binding protein SPL9</fullName>
    </submittedName>
</protein>
<proteinExistence type="predicted"/>
<dbReference type="OrthoDB" id="514967at2759"/>
<dbReference type="ExpressionAtlas" id="M1ATC0">
    <property type="expression patterns" value="baseline"/>
</dbReference>
<dbReference type="HOGENOM" id="CLU_3072440_0_0_1"/>
<evidence type="ECO:0000313" key="1">
    <source>
        <dbReference type="EnsemblPlants" id="PGSC0003DMT400029748"/>
    </source>
</evidence>
<dbReference type="EnsemblPlants" id="PGSC0003DMT400029748">
    <property type="protein sequence ID" value="PGSC0003DMT400029748"/>
    <property type="gene ID" value="PGSC0003DMG400011433"/>
</dbReference>
<sequence>MPPDLGLGQMLQASDNPYCGELGMAQHGDGRQYMELDQSKGYHPSVQNVHWTL</sequence>
<dbReference type="Proteomes" id="UP000011115">
    <property type="component" value="Unassembled WGS sequence"/>
</dbReference>
<reference evidence="1" key="2">
    <citation type="submission" date="2015-06" db="UniProtKB">
        <authorList>
            <consortium name="EnsemblPlants"/>
        </authorList>
    </citation>
    <scope>IDENTIFICATION</scope>
    <source>
        <strain evidence="1">DM1-3 516 R44</strain>
    </source>
</reference>
<reference evidence="2" key="1">
    <citation type="journal article" date="2011" name="Nature">
        <title>Genome sequence and analysis of the tuber crop potato.</title>
        <authorList>
            <consortium name="The Potato Genome Sequencing Consortium"/>
        </authorList>
    </citation>
    <scope>NUCLEOTIDE SEQUENCE [LARGE SCALE GENOMIC DNA]</scope>
    <source>
        <strain evidence="2">cv. DM1-3 516 R44</strain>
    </source>
</reference>
<dbReference type="AlphaFoldDB" id="M1ATC0"/>
<gene>
    <name evidence="1" type="primary">LOC102579824</name>
</gene>
<keyword evidence="2" id="KW-1185">Reference proteome</keyword>
<evidence type="ECO:0000313" key="2">
    <source>
        <dbReference type="Proteomes" id="UP000011115"/>
    </source>
</evidence>
<dbReference type="Gramene" id="PGSC0003DMT400029748">
    <property type="protein sequence ID" value="PGSC0003DMT400029748"/>
    <property type="gene ID" value="PGSC0003DMG400011433"/>
</dbReference>
<name>M1ATC0_SOLTU</name>
<accession>M1ATC0</accession>
<organism evidence="1 2">
    <name type="scientific">Solanum tuberosum</name>
    <name type="common">Potato</name>
    <dbReference type="NCBI Taxonomy" id="4113"/>
    <lineage>
        <taxon>Eukaryota</taxon>
        <taxon>Viridiplantae</taxon>
        <taxon>Streptophyta</taxon>
        <taxon>Embryophyta</taxon>
        <taxon>Tracheophyta</taxon>
        <taxon>Spermatophyta</taxon>
        <taxon>Magnoliopsida</taxon>
        <taxon>eudicotyledons</taxon>
        <taxon>Gunneridae</taxon>
        <taxon>Pentapetalae</taxon>
        <taxon>asterids</taxon>
        <taxon>lamiids</taxon>
        <taxon>Solanales</taxon>
        <taxon>Solanaceae</taxon>
        <taxon>Solanoideae</taxon>
        <taxon>Solaneae</taxon>
        <taxon>Solanum</taxon>
    </lineage>
</organism>